<accession>A0A521FNM3</accession>
<dbReference type="AlphaFoldDB" id="A0A521FNM3"/>
<dbReference type="InterPro" id="IPR016164">
    <property type="entry name" value="FAD-linked_Oxase-like_C"/>
</dbReference>
<keyword evidence="8" id="KW-1185">Reference proteome</keyword>
<name>A0A521FNM3_9RHOB</name>
<evidence type="ECO:0000256" key="3">
    <source>
        <dbReference type="ARBA" id="ARBA00022630"/>
    </source>
</evidence>
<dbReference type="GO" id="GO:0016491">
    <property type="term" value="F:oxidoreductase activity"/>
    <property type="evidence" value="ECO:0007669"/>
    <property type="project" value="UniProtKB-KW"/>
</dbReference>
<dbReference type="SUPFAM" id="SSF56176">
    <property type="entry name" value="FAD-binding/transporter-associated domain-like"/>
    <property type="match status" value="1"/>
</dbReference>
<dbReference type="InterPro" id="IPR016166">
    <property type="entry name" value="FAD-bd_PCMH"/>
</dbReference>
<dbReference type="EMBL" id="FXTK01000029">
    <property type="protein sequence ID" value="SMO97739.1"/>
    <property type="molecule type" value="Genomic_DNA"/>
</dbReference>
<gene>
    <name evidence="7" type="ORF">SAMN06265221_12919</name>
</gene>
<dbReference type="GO" id="GO:0022904">
    <property type="term" value="P:respiratory electron transport chain"/>
    <property type="evidence" value="ECO:0007669"/>
    <property type="project" value="TreeGrafter"/>
</dbReference>
<keyword evidence="3" id="KW-0285">Flavoprotein</keyword>
<comment type="similarity">
    <text evidence="2">Belongs to the FAD-binding oxidoreductase/transferase type 4 family.</text>
</comment>
<reference evidence="7 8" key="1">
    <citation type="submission" date="2017-05" db="EMBL/GenBank/DDBJ databases">
        <authorList>
            <person name="Varghese N."/>
            <person name="Submissions S."/>
        </authorList>
    </citation>
    <scope>NUCLEOTIDE SEQUENCE [LARGE SCALE GENOMIC DNA]</scope>
    <source>
        <strain evidence="7 8">DSM 100094</strain>
    </source>
</reference>
<dbReference type="PANTHER" id="PTHR43716:SF1">
    <property type="entry name" value="D-2-HYDROXYGLUTARATE DEHYDROGENASE, MITOCHONDRIAL"/>
    <property type="match status" value="1"/>
</dbReference>
<dbReference type="RefSeq" id="WP_142664838.1">
    <property type="nucleotide sequence ID" value="NZ_FXTK01000029.1"/>
</dbReference>
<feature type="domain" description="FAD-binding PCMH-type" evidence="6">
    <location>
        <begin position="35"/>
        <end position="214"/>
    </location>
</feature>
<dbReference type="InterPro" id="IPR006094">
    <property type="entry name" value="Oxid_FAD_bind_N"/>
</dbReference>
<dbReference type="OrthoDB" id="9811557at2"/>
<evidence type="ECO:0000256" key="4">
    <source>
        <dbReference type="ARBA" id="ARBA00022827"/>
    </source>
</evidence>
<dbReference type="Gene3D" id="3.30.465.10">
    <property type="match status" value="1"/>
</dbReference>
<dbReference type="InterPro" id="IPR004113">
    <property type="entry name" value="FAD-bd_oxidored_4_C"/>
</dbReference>
<dbReference type="SUPFAM" id="SSF55103">
    <property type="entry name" value="FAD-linked oxidases, C-terminal domain"/>
    <property type="match status" value="1"/>
</dbReference>
<dbReference type="InterPro" id="IPR016169">
    <property type="entry name" value="FAD-bd_PCMH_sub2"/>
</dbReference>
<dbReference type="Gene3D" id="1.10.45.10">
    <property type="entry name" value="Vanillyl-alcohol Oxidase, Chain A, domain 4"/>
    <property type="match status" value="1"/>
</dbReference>
<organism evidence="7 8">
    <name type="scientific">Paracoccus laeviglucosivorans</name>
    <dbReference type="NCBI Taxonomy" id="1197861"/>
    <lineage>
        <taxon>Bacteria</taxon>
        <taxon>Pseudomonadati</taxon>
        <taxon>Pseudomonadota</taxon>
        <taxon>Alphaproteobacteria</taxon>
        <taxon>Rhodobacterales</taxon>
        <taxon>Paracoccaceae</taxon>
        <taxon>Paracoccus</taxon>
    </lineage>
</organism>
<dbReference type="InterPro" id="IPR051264">
    <property type="entry name" value="FAD-oxidored/transferase_4"/>
</dbReference>
<sequence length="475" mass="50350">MTMAIDALTTLLGAAGLITNPADLSRYAADASVQGPDMPLAVLRPKTTDEASKAVAICAQAGIPMVPQGGRTGLSGGAVPPAGAVVISTERMSGVIAVNTQAMTLTAWAGTPLQVVQEAARAQGLDYPVDIGARGSATIGGTVATNAGGIRVLRHGMTRRHVLGLEIVLPDGAVLSRMRGLVKDNAGYDLCQPFIGSEGTLGLITQVMVQLCPDEPFSALALLSLRDHAAALDCLVAARSRFGDRLSAFEGMWPDYLDAVCTTWSLVPAPFATPGFAVLLELRARADAQLDGFQDWLGELMEAGLVDDGIVARSHDEERRLWALREAVGEVDAQLGPHISFDLSVAVDQLGQFCHACDRKLRGVQAAGQVIKVGHLGDGNVHILVAHDGSDASVTAISRSVYCVLREYNGSVTAEHGVGRSKRDWLTACRDPVEMIALRRQKQIWDPKSLMNPHSILDLRASNTATLIRQPHRSA</sequence>
<keyword evidence="5" id="KW-0560">Oxidoreductase</keyword>
<dbReference type="InterPro" id="IPR016171">
    <property type="entry name" value="Vanillyl_alc_oxidase_C-sub2"/>
</dbReference>
<evidence type="ECO:0000313" key="8">
    <source>
        <dbReference type="Proteomes" id="UP000319014"/>
    </source>
</evidence>
<comment type="cofactor">
    <cofactor evidence="1">
        <name>FAD</name>
        <dbReference type="ChEBI" id="CHEBI:57692"/>
    </cofactor>
</comment>
<dbReference type="Proteomes" id="UP000319014">
    <property type="component" value="Unassembled WGS sequence"/>
</dbReference>
<evidence type="ECO:0000259" key="6">
    <source>
        <dbReference type="PROSITE" id="PS51387"/>
    </source>
</evidence>
<evidence type="ECO:0000313" key="7">
    <source>
        <dbReference type="EMBL" id="SMO97739.1"/>
    </source>
</evidence>
<dbReference type="GO" id="GO:0071949">
    <property type="term" value="F:FAD binding"/>
    <property type="evidence" value="ECO:0007669"/>
    <property type="project" value="InterPro"/>
</dbReference>
<dbReference type="Gene3D" id="3.30.70.2740">
    <property type="match status" value="1"/>
</dbReference>
<dbReference type="Pfam" id="PF01565">
    <property type="entry name" value="FAD_binding_4"/>
    <property type="match status" value="1"/>
</dbReference>
<evidence type="ECO:0000256" key="5">
    <source>
        <dbReference type="ARBA" id="ARBA00023002"/>
    </source>
</evidence>
<protein>
    <submittedName>
        <fullName evidence="7">FAD/FMN-containing dehydrogenase</fullName>
    </submittedName>
</protein>
<keyword evidence="4" id="KW-0274">FAD</keyword>
<dbReference type="Gene3D" id="3.30.70.2190">
    <property type="match status" value="1"/>
</dbReference>
<evidence type="ECO:0000256" key="2">
    <source>
        <dbReference type="ARBA" id="ARBA00008000"/>
    </source>
</evidence>
<proteinExistence type="inferred from homology"/>
<evidence type="ECO:0000256" key="1">
    <source>
        <dbReference type="ARBA" id="ARBA00001974"/>
    </source>
</evidence>
<dbReference type="PROSITE" id="PS51387">
    <property type="entry name" value="FAD_PCMH"/>
    <property type="match status" value="1"/>
</dbReference>
<dbReference type="Pfam" id="PF02913">
    <property type="entry name" value="FAD-oxidase_C"/>
    <property type="match status" value="1"/>
</dbReference>
<dbReference type="InterPro" id="IPR036318">
    <property type="entry name" value="FAD-bd_PCMH-like_sf"/>
</dbReference>
<dbReference type="PANTHER" id="PTHR43716">
    <property type="entry name" value="D-2-HYDROXYGLUTARATE DEHYDROGENASE, MITOCHONDRIAL"/>
    <property type="match status" value="1"/>
</dbReference>